<keyword evidence="5" id="KW-1185">Reference proteome</keyword>
<dbReference type="CDD" id="cd07082">
    <property type="entry name" value="ALDH_F11_NP-GAPDH"/>
    <property type="match status" value="1"/>
</dbReference>
<dbReference type="Gene3D" id="3.40.309.10">
    <property type="entry name" value="Aldehyde Dehydrogenase, Chain A, domain 2"/>
    <property type="match status" value="1"/>
</dbReference>
<dbReference type="PROSITE" id="PS00070">
    <property type="entry name" value="ALDEHYDE_DEHYDR_CYS"/>
    <property type="match status" value="1"/>
</dbReference>
<evidence type="ECO:0000259" key="3">
    <source>
        <dbReference type="Pfam" id="PF00171"/>
    </source>
</evidence>
<dbReference type="RefSeq" id="WP_103914501.1">
    <property type="nucleotide sequence ID" value="NZ_FNUS01000007.1"/>
</dbReference>
<dbReference type="EMBL" id="FNUS01000007">
    <property type="protein sequence ID" value="SEG54649.1"/>
    <property type="molecule type" value="Genomic_DNA"/>
</dbReference>
<dbReference type="Pfam" id="PF00171">
    <property type="entry name" value="Aldedh"/>
    <property type="match status" value="1"/>
</dbReference>
<dbReference type="GO" id="GO:0016620">
    <property type="term" value="F:oxidoreductase activity, acting on the aldehyde or oxo group of donors, NAD or NADP as acceptor"/>
    <property type="evidence" value="ECO:0007669"/>
    <property type="project" value="InterPro"/>
</dbReference>
<organism evidence="4 5">
    <name type="scientific">Halpernia humi</name>
    <dbReference type="NCBI Taxonomy" id="493375"/>
    <lineage>
        <taxon>Bacteria</taxon>
        <taxon>Pseudomonadati</taxon>
        <taxon>Bacteroidota</taxon>
        <taxon>Flavobacteriia</taxon>
        <taxon>Flavobacteriales</taxon>
        <taxon>Weeksellaceae</taxon>
        <taxon>Chryseobacterium group</taxon>
        <taxon>Halpernia</taxon>
    </lineage>
</organism>
<name>A0A1H6B1H0_9FLAO</name>
<dbReference type="InterPro" id="IPR050740">
    <property type="entry name" value="Aldehyde_DH_Superfamily"/>
</dbReference>
<dbReference type="SUPFAM" id="SSF53720">
    <property type="entry name" value="ALDH-like"/>
    <property type="match status" value="1"/>
</dbReference>
<evidence type="ECO:0000256" key="2">
    <source>
        <dbReference type="ARBA" id="ARBA00023002"/>
    </source>
</evidence>
<sequence>MQNPITKNQLFDTFSSVDSMKIPHINQQEYLVDGEFKAWNGPFKEIDSAICKPNSTDGLERISLGEIPKTGLPEAFECLESSEKAYDNGFGEWPMMSVEKRIFHVEKFVGEMINLRTEVVNLLMWEIGKSEKDSEKEFDRTIKYIYDTIESLKKLERKSASFTIEEGVIGQVRRSPLGVTLCIGPYNYPLNETYTLLIPALIMGNVVLFKPPKHGCLLHYSLSKAIQKSFPKGVVNYLYGKGSEIIQPLMNTGKINVLTLIGSSKVASDIKKAHPKVNRLRAILGLDAKNPAIVLENANLENAVDECVLGSLSFNGQRCTALKILYVHENIKEEFLKKFCEKVDALKFGMPWDEKVQITPLPEADKFKYLNDCISDAEAKGGHIINKNGGVQNGSLFFPAVIYPVKDGMKLFREEQFGPLVPIVSFTDLQEPIDYMITSNYGQQVSIFGTDTKEISHLIDGLVNQVSRVNINVQCQRGPDTFPFTGRKDSAEGTLSVYDALRSFSIRTVVATKENKENKAIINKIVTDEESSFLSTKFIF</sequence>
<dbReference type="InterPro" id="IPR015590">
    <property type="entry name" value="Aldehyde_DH_dom"/>
</dbReference>
<dbReference type="PANTHER" id="PTHR43353:SF5">
    <property type="entry name" value="SUCCINATE-SEMIALDEHYDE DEHYDROGENASE, MITOCHONDRIAL"/>
    <property type="match status" value="1"/>
</dbReference>
<feature type="domain" description="Aldehyde dehydrogenase" evidence="3">
    <location>
        <begin position="66"/>
        <end position="505"/>
    </location>
</feature>
<dbReference type="OrthoDB" id="9762913at2"/>
<dbReference type="PANTHER" id="PTHR43353">
    <property type="entry name" value="SUCCINATE-SEMIALDEHYDE DEHYDROGENASE, MITOCHONDRIAL"/>
    <property type="match status" value="1"/>
</dbReference>
<accession>A0A1H6B1H0</accession>
<evidence type="ECO:0000313" key="4">
    <source>
        <dbReference type="EMBL" id="SEG54649.1"/>
    </source>
</evidence>
<dbReference type="InterPro" id="IPR016163">
    <property type="entry name" value="Ald_DH_C"/>
</dbReference>
<dbReference type="Proteomes" id="UP000236738">
    <property type="component" value="Unassembled WGS sequence"/>
</dbReference>
<dbReference type="Gene3D" id="3.40.605.10">
    <property type="entry name" value="Aldehyde Dehydrogenase, Chain A, domain 1"/>
    <property type="match status" value="1"/>
</dbReference>
<proteinExistence type="inferred from homology"/>
<reference evidence="5" key="1">
    <citation type="submission" date="2016-10" db="EMBL/GenBank/DDBJ databases">
        <authorList>
            <person name="Varghese N."/>
            <person name="Submissions S."/>
        </authorList>
    </citation>
    <scope>NUCLEOTIDE SEQUENCE [LARGE SCALE GENOMIC DNA]</scope>
    <source>
        <strain evidence="5">DSM 21580</strain>
    </source>
</reference>
<keyword evidence="2" id="KW-0560">Oxidoreductase</keyword>
<evidence type="ECO:0000256" key="1">
    <source>
        <dbReference type="ARBA" id="ARBA00009986"/>
    </source>
</evidence>
<dbReference type="InterPro" id="IPR016162">
    <property type="entry name" value="Ald_DH_N"/>
</dbReference>
<comment type="similarity">
    <text evidence="1">Belongs to the aldehyde dehydrogenase family.</text>
</comment>
<dbReference type="AlphaFoldDB" id="A0A1H6B1H0"/>
<dbReference type="InterPro" id="IPR016160">
    <property type="entry name" value="Ald_DH_CS_CYS"/>
</dbReference>
<evidence type="ECO:0000313" key="5">
    <source>
        <dbReference type="Proteomes" id="UP000236738"/>
    </source>
</evidence>
<protein>
    <submittedName>
        <fullName evidence="4">Acyl-CoA reductase</fullName>
    </submittedName>
</protein>
<gene>
    <name evidence="4" type="ORF">SAMN05421847_2652</name>
</gene>
<dbReference type="InterPro" id="IPR016161">
    <property type="entry name" value="Ald_DH/histidinol_DH"/>
</dbReference>